<name>A0AAV8XKN5_9CUCU</name>
<protein>
    <submittedName>
        <fullName evidence="2">Uncharacterized protein</fullName>
    </submittedName>
</protein>
<dbReference type="AlphaFoldDB" id="A0AAV8XKN5"/>
<keyword evidence="3" id="KW-1185">Reference proteome</keyword>
<evidence type="ECO:0000313" key="3">
    <source>
        <dbReference type="Proteomes" id="UP001162162"/>
    </source>
</evidence>
<sequence>MKPEFTTIHQNSNKQVWSGGKKEKEHQCRRKQAAITQAKLEKIHWEQLEHPPYSPPYRRATTICLDR</sequence>
<feature type="compositionally biased region" description="Polar residues" evidence="1">
    <location>
        <begin position="7"/>
        <end position="16"/>
    </location>
</feature>
<gene>
    <name evidence="2" type="ORF">NQ318_023077</name>
</gene>
<dbReference type="Proteomes" id="UP001162162">
    <property type="component" value="Unassembled WGS sequence"/>
</dbReference>
<proteinExistence type="predicted"/>
<dbReference type="EMBL" id="JAPWTK010000486">
    <property type="protein sequence ID" value="KAJ8939451.1"/>
    <property type="molecule type" value="Genomic_DNA"/>
</dbReference>
<organism evidence="2 3">
    <name type="scientific">Aromia moschata</name>
    <dbReference type="NCBI Taxonomy" id="1265417"/>
    <lineage>
        <taxon>Eukaryota</taxon>
        <taxon>Metazoa</taxon>
        <taxon>Ecdysozoa</taxon>
        <taxon>Arthropoda</taxon>
        <taxon>Hexapoda</taxon>
        <taxon>Insecta</taxon>
        <taxon>Pterygota</taxon>
        <taxon>Neoptera</taxon>
        <taxon>Endopterygota</taxon>
        <taxon>Coleoptera</taxon>
        <taxon>Polyphaga</taxon>
        <taxon>Cucujiformia</taxon>
        <taxon>Chrysomeloidea</taxon>
        <taxon>Cerambycidae</taxon>
        <taxon>Cerambycinae</taxon>
        <taxon>Callichromatini</taxon>
        <taxon>Aromia</taxon>
    </lineage>
</organism>
<evidence type="ECO:0000256" key="1">
    <source>
        <dbReference type="SAM" id="MobiDB-lite"/>
    </source>
</evidence>
<reference evidence="2" key="1">
    <citation type="journal article" date="2023" name="Insect Mol. Biol.">
        <title>Genome sequencing provides insights into the evolution of gene families encoding plant cell wall-degrading enzymes in longhorned beetles.</title>
        <authorList>
            <person name="Shin N.R."/>
            <person name="Okamura Y."/>
            <person name="Kirsch R."/>
            <person name="Pauchet Y."/>
        </authorList>
    </citation>
    <scope>NUCLEOTIDE SEQUENCE</scope>
    <source>
        <strain evidence="2">AMC_N1</strain>
    </source>
</reference>
<feature type="region of interest" description="Disordered" evidence="1">
    <location>
        <begin position="1"/>
        <end position="26"/>
    </location>
</feature>
<accession>A0AAV8XKN5</accession>
<comment type="caution">
    <text evidence="2">The sequence shown here is derived from an EMBL/GenBank/DDBJ whole genome shotgun (WGS) entry which is preliminary data.</text>
</comment>
<evidence type="ECO:0000313" key="2">
    <source>
        <dbReference type="EMBL" id="KAJ8939451.1"/>
    </source>
</evidence>